<dbReference type="PANTHER" id="PTHR30023">
    <property type="entry name" value="D-ALANYL-D-ALANINE CARBOXYPEPTIDASE"/>
    <property type="match status" value="1"/>
</dbReference>
<reference evidence="3" key="1">
    <citation type="journal article" date="2015" name="Nature">
        <title>Complex archaea that bridge the gap between prokaryotes and eukaryotes.</title>
        <authorList>
            <person name="Spang A."/>
            <person name="Saw J.H."/>
            <person name="Jorgensen S.L."/>
            <person name="Zaremba-Niedzwiedzka K."/>
            <person name="Martijn J."/>
            <person name="Lind A.E."/>
            <person name="van Eijk R."/>
            <person name="Schleper C."/>
            <person name="Guy L."/>
            <person name="Ettema T.J."/>
        </authorList>
    </citation>
    <scope>NUCLEOTIDE SEQUENCE</scope>
</reference>
<sequence>MALAEAPTRSLRPRKRGDGIVKAAVTPAEDLVSRARLDGAVSFVVANAATGQILESYSPDLPQPPASTANALTSLYAMDKLGLEHRFTTRVLATGPIINGRLEGDLILAGGGDPTLDTDGLGALADQLMEAGLREVAGAFRIWTGALPEVYEIDPEQPDHVAYNPGVGGLNLNYNRVNFKWERKGSSYDVTMGAPSARYQPDVEIAEMQVIDRAGPIYTFAAGAKKDNWTVARGALGSGGSRWLPVRKPGLYSGEVFQTLMLFKGIQLRGEILPALDAEGTVIASHESQPLKDVLKDMLEYSTNATAEIVG</sequence>
<name>A0A0F9GQX6_9ZZZZ</name>
<dbReference type="GO" id="GO:0004185">
    <property type="term" value="F:serine-type carboxypeptidase activity"/>
    <property type="evidence" value="ECO:0007669"/>
    <property type="project" value="InterPro"/>
</dbReference>
<evidence type="ECO:0000256" key="1">
    <source>
        <dbReference type="ARBA" id="ARBA00006096"/>
    </source>
</evidence>
<dbReference type="InterPro" id="IPR000667">
    <property type="entry name" value="Peptidase_S13"/>
</dbReference>
<organism evidence="3">
    <name type="scientific">marine sediment metagenome</name>
    <dbReference type="NCBI Taxonomy" id="412755"/>
    <lineage>
        <taxon>unclassified sequences</taxon>
        <taxon>metagenomes</taxon>
        <taxon>ecological metagenomes</taxon>
    </lineage>
</organism>
<comment type="caution">
    <text evidence="3">The sequence shown here is derived from an EMBL/GenBank/DDBJ whole genome shotgun (WGS) entry which is preliminary data.</text>
</comment>
<keyword evidence="2" id="KW-0378">Hydrolase</keyword>
<dbReference type="Pfam" id="PF02113">
    <property type="entry name" value="Peptidase_S13"/>
    <property type="match status" value="1"/>
</dbReference>
<accession>A0A0F9GQX6</accession>
<dbReference type="InterPro" id="IPR012338">
    <property type="entry name" value="Beta-lactam/transpept-like"/>
</dbReference>
<dbReference type="PRINTS" id="PR00922">
    <property type="entry name" value="DADACBPTASE3"/>
</dbReference>
<dbReference type="GO" id="GO:0000270">
    <property type="term" value="P:peptidoglycan metabolic process"/>
    <property type="evidence" value="ECO:0007669"/>
    <property type="project" value="TreeGrafter"/>
</dbReference>
<evidence type="ECO:0000313" key="3">
    <source>
        <dbReference type="EMBL" id="KKL71825.1"/>
    </source>
</evidence>
<dbReference type="SUPFAM" id="SSF56601">
    <property type="entry name" value="beta-lactamase/transpeptidase-like"/>
    <property type="match status" value="1"/>
</dbReference>
<dbReference type="GO" id="GO:0006508">
    <property type="term" value="P:proteolysis"/>
    <property type="evidence" value="ECO:0007669"/>
    <property type="project" value="InterPro"/>
</dbReference>
<feature type="non-terminal residue" evidence="3">
    <location>
        <position position="311"/>
    </location>
</feature>
<dbReference type="AlphaFoldDB" id="A0A0F9GQX6"/>
<evidence type="ECO:0008006" key="4">
    <source>
        <dbReference type="Google" id="ProtNLM"/>
    </source>
</evidence>
<dbReference type="Gene3D" id="3.40.710.10">
    <property type="entry name" value="DD-peptidase/beta-lactamase superfamily"/>
    <property type="match status" value="1"/>
</dbReference>
<gene>
    <name evidence="3" type="ORF">LCGC14_2091020</name>
</gene>
<proteinExistence type="inferred from homology"/>
<protein>
    <recommendedName>
        <fullName evidence="4">D-alanyl-D-alanine carboxypeptidase/D-alanyl-D-alanine-endopeptidase</fullName>
    </recommendedName>
</protein>
<dbReference type="EMBL" id="LAZR01025470">
    <property type="protein sequence ID" value="KKL71825.1"/>
    <property type="molecule type" value="Genomic_DNA"/>
</dbReference>
<comment type="similarity">
    <text evidence="1">Belongs to the peptidase S13 family.</text>
</comment>
<dbReference type="PANTHER" id="PTHR30023:SF0">
    <property type="entry name" value="PENICILLIN-SENSITIVE CARBOXYPEPTIDASE A"/>
    <property type="match status" value="1"/>
</dbReference>
<dbReference type="Gene3D" id="3.50.80.20">
    <property type="entry name" value="D-Ala-D-Ala carboxypeptidase C, peptidase S13"/>
    <property type="match status" value="1"/>
</dbReference>
<evidence type="ECO:0000256" key="2">
    <source>
        <dbReference type="ARBA" id="ARBA00022801"/>
    </source>
</evidence>